<dbReference type="EMBL" id="QUNF01000001">
    <property type="protein sequence ID" value="REG94490.1"/>
    <property type="molecule type" value="Genomic_DNA"/>
</dbReference>
<evidence type="ECO:0000313" key="2">
    <source>
        <dbReference type="EMBL" id="REG94490.1"/>
    </source>
</evidence>
<name>A0A3E0EA14_9BACT</name>
<gene>
    <name evidence="2" type="ORF">C8N25_101319</name>
</gene>
<keyword evidence="1" id="KW-1133">Transmembrane helix</keyword>
<organism evidence="2 3">
    <name type="scientific">Algoriphagus antarcticus</name>
    <dbReference type="NCBI Taxonomy" id="238540"/>
    <lineage>
        <taxon>Bacteria</taxon>
        <taxon>Pseudomonadati</taxon>
        <taxon>Bacteroidota</taxon>
        <taxon>Cytophagia</taxon>
        <taxon>Cytophagales</taxon>
        <taxon>Cyclobacteriaceae</taxon>
        <taxon>Algoriphagus</taxon>
    </lineage>
</organism>
<dbReference type="AlphaFoldDB" id="A0A3E0EA14"/>
<feature type="transmembrane region" description="Helical" evidence="1">
    <location>
        <begin position="12"/>
        <end position="29"/>
    </location>
</feature>
<evidence type="ECO:0000313" key="3">
    <source>
        <dbReference type="Proteomes" id="UP000256405"/>
    </source>
</evidence>
<dbReference type="Proteomes" id="UP000256405">
    <property type="component" value="Unassembled WGS sequence"/>
</dbReference>
<reference evidence="2 3" key="1">
    <citation type="submission" date="2018-08" db="EMBL/GenBank/DDBJ databases">
        <title>Genomic Encyclopedia of Archaeal and Bacterial Type Strains, Phase II (KMG-II): from individual species to whole genera.</title>
        <authorList>
            <person name="Goeker M."/>
        </authorList>
    </citation>
    <scope>NUCLEOTIDE SEQUENCE [LARGE SCALE GENOMIC DNA]</scope>
    <source>
        <strain evidence="2 3">DSM 15986</strain>
    </source>
</reference>
<comment type="caution">
    <text evidence="2">The sequence shown here is derived from an EMBL/GenBank/DDBJ whole genome shotgun (WGS) entry which is preliminary data.</text>
</comment>
<protein>
    <submittedName>
        <fullName evidence="2">Uncharacterized protein</fullName>
    </submittedName>
</protein>
<sequence length="43" mass="4809">MYGTWDRAVSKGTAAPTYCIIFLSIVSIYETSGTSSWNWKFLG</sequence>
<proteinExistence type="predicted"/>
<keyword evidence="1" id="KW-0472">Membrane</keyword>
<accession>A0A3E0EA14</accession>
<keyword evidence="1" id="KW-0812">Transmembrane</keyword>
<keyword evidence="3" id="KW-1185">Reference proteome</keyword>
<evidence type="ECO:0000256" key="1">
    <source>
        <dbReference type="SAM" id="Phobius"/>
    </source>
</evidence>